<comment type="caution">
    <text evidence="2">The sequence shown here is derived from an EMBL/GenBank/DDBJ whole genome shotgun (WGS) entry which is preliminary data.</text>
</comment>
<dbReference type="Gene3D" id="3.30.1540.10">
    <property type="entry name" value="formyl-coa transferase, domain 3"/>
    <property type="match status" value="1"/>
</dbReference>
<dbReference type="Pfam" id="PF02515">
    <property type="entry name" value="CoA_transf_3"/>
    <property type="match status" value="1"/>
</dbReference>
<gene>
    <name evidence="2" type="ORF">ACFPBZ_03555</name>
</gene>
<dbReference type="PANTHER" id="PTHR48207">
    <property type="entry name" value="SUCCINATE--HYDROXYMETHYLGLUTARATE COA-TRANSFERASE"/>
    <property type="match status" value="1"/>
</dbReference>
<name>A0ABV9YIC3_9PSEU</name>
<reference evidence="3" key="1">
    <citation type="journal article" date="2019" name="Int. J. Syst. Evol. Microbiol.">
        <title>The Global Catalogue of Microorganisms (GCM) 10K type strain sequencing project: providing services to taxonomists for standard genome sequencing and annotation.</title>
        <authorList>
            <consortium name="The Broad Institute Genomics Platform"/>
            <consortium name="The Broad Institute Genome Sequencing Center for Infectious Disease"/>
            <person name="Wu L."/>
            <person name="Ma J."/>
        </authorList>
    </citation>
    <scope>NUCLEOTIDE SEQUENCE [LARGE SCALE GENOMIC DNA]</scope>
    <source>
        <strain evidence="3">CGMCC 4.7093</strain>
    </source>
</reference>
<dbReference type="EMBL" id="JBHSIV010000003">
    <property type="protein sequence ID" value="MFC5061270.1"/>
    <property type="molecule type" value="Genomic_DNA"/>
</dbReference>
<dbReference type="RefSeq" id="WP_378034623.1">
    <property type="nucleotide sequence ID" value="NZ_JBHSIV010000003.1"/>
</dbReference>
<dbReference type="Proteomes" id="UP001595947">
    <property type="component" value="Unassembled WGS sequence"/>
</dbReference>
<evidence type="ECO:0000313" key="2">
    <source>
        <dbReference type="EMBL" id="MFC5061270.1"/>
    </source>
</evidence>
<dbReference type="GO" id="GO:0016740">
    <property type="term" value="F:transferase activity"/>
    <property type="evidence" value="ECO:0007669"/>
    <property type="project" value="UniProtKB-KW"/>
</dbReference>
<dbReference type="InterPro" id="IPR003673">
    <property type="entry name" value="CoA-Trfase_fam_III"/>
</dbReference>
<dbReference type="InterPro" id="IPR044855">
    <property type="entry name" value="CoA-Trfase_III_dom3_sf"/>
</dbReference>
<dbReference type="SUPFAM" id="SSF89796">
    <property type="entry name" value="CoA-transferase family III (CaiB/BaiF)"/>
    <property type="match status" value="1"/>
</dbReference>
<proteinExistence type="predicted"/>
<organism evidence="2 3">
    <name type="scientific">Actinomycetospora atypica</name>
    <dbReference type="NCBI Taxonomy" id="1290095"/>
    <lineage>
        <taxon>Bacteria</taxon>
        <taxon>Bacillati</taxon>
        <taxon>Actinomycetota</taxon>
        <taxon>Actinomycetes</taxon>
        <taxon>Pseudonocardiales</taxon>
        <taxon>Pseudonocardiaceae</taxon>
        <taxon>Actinomycetospora</taxon>
    </lineage>
</organism>
<protein>
    <submittedName>
        <fullName evidence="2">CaiB/BaiF CoA transferase family protein</fullName>
    </submittedName>
</protein>
<evidence type="ECO:0000256" key="1">
    <source>
        <dbReference type="ARBA" id="ARBA00022679"/>
    </source>
</evidence>
<dbReference type="PANTHER" id="PTHR48207:SF3">
    <property type="entry name" value="SUCCINATE--HYDROXYMETHYLGLUTARATE COA-TRANSFERASE"/>
    <property type="match status" value="1"/>
</dbReference>
<accession>A0ABV9YIC3</accession>
<dbReference type="InterPro" id="IPR050483">
    <property type="entry name" value="CoA-transferase_III_domain"/>
</dbReference>
<keyword evidence="1 2" id="KW-0808">Transferase</keyword>
<evidence type="ECO:0000313" key="3">
    <source>
        <dbReference type="Proteomes" id="UP001595947"/>
    </source>
</evidence>
<dbReference type="InterPro" id="IPR023606">
    <property type="entry name" value="CoA-Trfase_III_dom_1_sf"/>
</dbReference>
<dbReference type="Gene3D" id="3.40.50.10540">
    <property type="entry name" value="Crotonobetainyl-coa:carnitine coa-transferase, domain 1"/>
    <property type="match status" value="1"/>
</dbReference>
<sequence length="392" mass="42600">MIVRPLEGIRVLDLSRVLAGPFATQWLGEMGADVVKVEPPAGDDTRGWGPPFIGDEDRQSLYYLSTNRNKRGVVLDLKTEQGRDAVRRLAARSDVLVENFRPGTLERWGLDFATLSADNPGLIHLAISGFGQTGPYRERAGYDVLAQAMGGIMSLTGQPDGPPTKIGLPVADLNAGTWAIVGVLMALRARDVTGRGQYLDVSLLDAQTVWHTYAAQAVFHDERRARRLGVAHPTVVPYQAMACADGPLVVAVGSERLWQRFCGVLGLESLLDDARFATNADRAQHREELMALVEEVMTTKPAAHWAAAFDVEGVPAGPINSLDDLYATDWSYERGHHVEMDHPGVGTYYGTGFPVKASDTPATPSGPPPTFGQHTVEVLREVGYSDEEIAQF</sequence>
<keyword evidence="3" id="KW-1185">Reference proteome</keyword>